<dbReference type="EMBL" id="AP021879">
    <property type="protein sequence ID" value="BBO88409.1"/>
    <property type="molecule type" value="Genomic_DNA"/>
</dbReference>
<protein>
    <submittedName>
        <fullName evidence="1">Uncharacterized protein</fullName>
    </submittedName>
</protein>
<sequence length="189" mass="21621">MSNSKIESQIKSVDPDNMTAVEDLSTKIKALARQAPATIVEMWLSEDRTASKRGRELIAEIEELAIRPALDHFSKANGEMQVRLMHIAVEQQLEMRRAIVIRLRPMLEDQSMLPVSKAALIDPDEELPVPRRTCDEAYLLLCRLLTVDQNELETEQHEEAFLELSVEKRNARIKKAISSKSWSIWARSE</sequence>
<reference evidence="1 2" key="1">
    <citation type="submission" date="2019-11" db="EMBL/GenBank/DDBJ databases">
        <title>Comparative genomics of hydrocarbon-degrading Desulfosarcina strains.</title>
        <authorList>
            <person name="Watanabe M."/>
            <person name="Kojima H."/>
            <person name="Fukui M."/>
        </authorList>
    </citation>
    <scope>NUCLEOTIDE SEQUENCE [LARGE SCALE GENOMIC DNA]</scope>
    <source>
        <strain evidence="2">oXyS1</strain>
    </source>
</reference>
<dbReference type="Proteomes" id="UP000422108">
    <property type="component" value="Chromosome"/>
</dbReference>
<evidence type="ECO:0000313" key="1">
    <source>
        <dbReference type="EMBL" id="BBO88409.1"/>
    </source>
</evidence>
<organism evidence="1 2">
    <name type="scientific">Desulfosarcina ovata subsp. ovata</name>
    <dbReference type="NCBI Taxonomy" id="2752305"/>
    <lineage>
        <taxon>Bacteria</taxon>
        <taxon>Pseudomonadati</taxon>
        <taxon>Thermodesulfobacteriota</taxon>
        <taxon>Desulfobacteria</taxon>
        <taxon>Desulfobacterales</taxon>
        <taxon>Desulfosarcinaceae</taxon>
        <taxon>Desulfosarcina</taxon>
    </lineage>
</organism>
<evidence type="ECO:0000313" key="2">
    <source>
        <dbReference type="Proteomes" id="UP000422108"/>
    </source>
</evidence>
<dbReference type="AlphaFoldDB" id="A0A5K8A7F1"/>
<keyword evidence="2" id="KW-1185">Reference proteome</keyword>
<name>A0A5K8A7F1_9BACT</name>
<accession>A0A5K8A7F1</accession>
<proteinExistence type="predicted"/>
<gene>
    <name evidence="1" type="ORF">DSCOOX_15890</name>
</gene>